<comment type="caution">
    <text evidence="4">The sequence shown here is derived from an EMBL/GenBank/DDBJ whole genome shotgun (WGS) entry which is preliminary data.</text>
</comment>
<dbReference type="Pfam" id="PF00990">
    <property type="entry name" value="GGDEF"/>
    <property type="match status" value="1"/>
</dbReference>
<dbReference type="Gene3D" id="3.30.70.270">
    <property type="match status" value="1"/>
</dbReference>
<dbReference type="EMBL" id="JACHNC010000001">
    <property type="protein sequence ID" value="MBB4751055.1"/>
    <property type="molecule type" value="Genomic_DNA"/>
</dbReference>
<feature type="transmembrane region" description="Helical" evidence="1">
    <location>
        <begin position="220"/>
        <end position="242"/>
    </location>
</feature>
<evidence type="ECO:0000313" key="5">
    <source>
        <dbReference type="Proteomes" id="UP000590511"/>
    </source>
</evidence>
<dbReference type="Proteomes" id="UP000631312">
    <property type="component" value="Unassembled WGS sequence"/>
</dbReference>
<dbReference type="SMART" id="SM00267">
    <property type="entry name" value="GGDEF"/>
    <property type="match status" value="1"/>
</dbReference>
<keyword evidence="1" id="KW-1133">Transmembrane helix</keyword>
<proteinExistence type="predicted"/>
<dbReference type="SUPFAM" id="SSF55073">
    <property type="entry name" value="Nucleotide cyclase"/>
    <property type="match status" value="1"/>
</dbReference>
<reference evidence="4 5" key="1">
    <citation type="submission" date="2020-08" db="EMBL/GenBank/DDBJ databases">
        <title>Sequencing the genomes of 1000 actinobacteria strains.</title>
        <authorList>
            <person name="Klenk H.-P."/>
        </authorList>
    </citation>
    <scope>NUCLEOTIDE SEQUENCE [LARGE SCALE GENOMIC DNA]</scope>
    <source>
        <strain evidence="4 5">DSM 43150</strain>
    </source>
</reference>
<feature type="transmembrane region" description="Helical" evidence="1">
    <location>
        <begin position="287"/>
        <end position="305"/>
    </location>
</feature>
<name>A0A7W7HIA8_9ACTN</name>
<feature type="transmembrane region" description="Helical" evidence="1">
    <location>
        <begin position="194"/>
        <end position="214"/>
    </location>
</feature>
<evidence type="ECO:0000313" key="3">
    <source>
        <dbReference type="EMBL" id="GIE44934.1"/>
    </source>
</evidence>
<dbReference type="InterPro" id="IPR052163">
    <property type="entry name" value="DGC-Regulatory_Protein"/>
</dbReference>
<sequence length="486" mass="50514">MRMRLRTALVAGLLVAVTVQILLPMLPGPAGLGLCDVLVAAASGYAAVHYRRRLGDPANSRRMRLAFGCGAVACGIWSVANVLLLAWATVLPAAGPWGVVLSTVAASFVPLALVLAGPRLRGVAAVRRAIDVAAVFGAVFALAWTYVFAGAGAERITEWGYRVTLVALLVFGAVVALVTLAGSEPGQSASAQQLLAVATLVQALTLLVAAHNGLEGHAWWANGVGGGYILAAWAMAASSRLAVSRAGVDGVDTLVFRAWALLPYLPVLFAVTLAAVRQTRTGHLDPVLVWLLLASFTLVLLRQFLTLVTVGRMAVVLEVQKSALEHRAHHDGLTGLLNRAAFEARASVTLAGDHTGATAMILDLDGFKPVNDTLGHAAGDDVLIVVARRLRAELRPGDLVSRVGGDEFAILLAGADGAEEVAGRLLRRIGEPMRIHGHDVTVGASIGLATAGPGERVTLTGLLRQADTAMYAAKAAGKGTVSRSSR</sequence>
<protein>
    <submittedName>
        <fullName evidence="4">Diguanylate cyclase (GGDEF)-like protein</fullName>
    </submittedName>
</protein>
<feature type="transmembrane region" description="Helical" evidence="1">
    <location>
        <begin position="30"/>
        <end position="48"/>
    </location>
</feature>
<feature type="transmembrane region" description="Helical" evidence="1">
    <location>
        <begin position="159"/>
        <end position="182"/>
    </location>
</feature>
<dbReference type="AlphaFoldDB" id="A0A7W7HIA8"/>
<dbReference type="CDD" id="cd01949">
    <property type="entry name" value="GGDEF"/>
    <property type="match status" value="1"/>
</dbReference>
<organism evidence="4 5">
    <name type="scientific">Actinoplanes lobatus</name>
    <dbReference type="NCBI Taxonomy" id="113568"/>
    <lineage>
        <taxon>Bacteria</taxon>
        <taxon>Bacillati</taxon>
        <taxon>Actinomycetota</taxon>
        <taxon>Actinomycetes</taxon>
        <taxon>Micromonosporales</taxon>
        <taxon>Micromonosporaceae</taxon>
        <taxon>Actinoplanes</taxon>
    </lineage>
</organism>
<evidence type="ECO:0000313" key="4">
    <source>
        <dbReference type="EMBL" id="MBB4751055.1"/>
    </source>
</evidence>
<evidence type="ECO:0000259" key="2">
    <source>
        <dbReference type="PROSITE" id="PS50887"/>
    </source>
</evidence>
<gene>
    <name evidence="3" type="ORF">Alo02nite_78320</name>
    <name evidence="4" type="ORF">BJ964_005216</name>
</gene>
<feature type="transmembrane region" description="Helical" evidence="1">
    <location>
        <begin position="129"/>
        <end position="147"/>
    </location>
</feature>
<evidence type="ECO:0000313" key="6">
    <source>
        <dbReference type="Proteomes" id="UP000631312"/>
    </source>
</evidence>
<keyword evidence="1" id="KW-0472">Membrane</keyword>
<dbReference type="InterPro" id="IPR029787">
    <property type="entry name" value="Nucleotide_cyclase"/>
</dbReference>
<dbReference type="PANTHER" id="PTHR46663:SF2">
    <property type="entry name" value="GGDEF DOMAIN-CONTAINING PROTEIN"/>
    <property type="match status" value="1"/>
</dbReference>
<keyword evidence="1" id="KW-0812">Transmembrane</keyword>
<dbReference type="Proteomes" id="UP000590511">
    <property type="component" value="Unassembled WGS sequence"/>
</dbReference>
<reference evidence="3 6" key="2">
    <citation type="submission" date="2021-01" db="EMBL/GenBank/DDBJ databases">
        <title>Whole genome shotgun sequence of Actinoplanes lobatus NBRC 12513.</title>
        <authorList>
            <person name="Komaki H."/>
            <person name="Tamura T."/>
        </authorList>
    </citation>
    <scope>NUCLEOTIDE SEQUENCE [LARGE SCALE GENOMIC DNA]</scope>
    <source>
        <strain evidence="3 6">NBRC 12513</strain>
    </source>
</reference>
<feature type="transmembrane region" description="Helical" evidence="1">
    <location>
        <begin position="69"/>
        <end position="90"/>
    </location>
</feature>
<dbReference type="NCBIfam" id="TIGR00254">
    <property type="entry name" value="GGDEF"/>
    <property type="match status" value="1"/>
</dbReference>
<evidence type="ECO:0000256" key="1">
    <source>
        <dbReference type="SAM" id="Phobius"/>
    </source>
</evidence>
<feature type="transmembrane region" description="Helical" evidence="1">
    <location>
        <begin position="96"/>
        <end position="117"/>
    </location>
</feature>
<accession>A0A7W7HIA8</accession>
<dbReference type="InterPro" id="IPR000160">
    <property type="entry name" value="GGDEF_dom"/>
</dbReference>
<dbReference type="PANTHER" id="PTHR46663">
    <property type="entry name" value="DIGUANYLATE CYCLASE DGCT-RELATED"/>
    <property type="match status" value="1"/>
</dbReference>
<dbReference type="EMBL" id="BOMP01000145">
    <property type="protein sequence ID" value="GIE44934.1"/>
    <property type="molecule type" value="Genomic_DNA"/>
</dbReference>
<dbReference type="PROSITE" id="PS50887">
    <property type="entry name" value="GGDEF"/>
    <property type="match status" value="1"/>
</dbReference>
<dbReference type="InterPro" id="IPR043128">
    <property type="entry name" value="Rev_trsase/Diguanyl_cyclase"/>
</dbReference>
<feature type="domain" description="GGDEF" evidence="2">
    <location>
        <begin position="355"/>
        <end position="486"/>
    </location>
</feature>
<feature type="transmembrane region" description="Helical" evidence="1">
    <location>
        <begin position="254"/>
        <end position="275"/>
    </location>
</feature>
<keyword evidence="6" id="KW-1185">Reference proteome</keyword>